<reference evidence="1" key="1">
    <citation type="submission" date="2020-11" db="EMBL/GenBank/DDBJ databases">
        <title>Carbohydrate-dependent, anaerobic sulfur respiration: A novel catabolism in halophilic archaea.</title>
        <authorList>
            <person name="Sorokin D.Y."/>
            <person name="Messina E."/>
            <person name="Smedile F."/>
            <person name="La Cono V."/>
            <person name="Hallsworth J.E."/>
            <person name="Yakimov M.M."/>
        </authorList>
    </citation>
    <scope>NUCLEOTIDE SEQUENCE</scope>
    <source>
        <strain evidence="1">HSR12-1</strain>
    </source>
</reference>
<dbReference type="GeneID" id="68855705"/>
<organism evidence="1 2">
    <name type="scientific">Halapricum desulfuricans</name>
    <dbReference type="NCBI Taxonomy" id="2841257"/>
    <lineage>
        <taxon>Archaea</taxon>
        <taxon>Methanobacteriati</taxon>
        <taxon>Methanobacteriota</taxon>
        <taxon>Stenosarchaea group</taxon>
        <taxon>Halobacteria</taxon>
        <taxon>Halobacteriales</taxon>
        <taxon>Haloarculaceae</taxon>
        <taxon>Halapricum</taxon>
    </lineage>
</organism>
<protein>
    <submittedName>
        <fullName evidence="1">Uncharacterized protein</fullName>
    </submittedName>
</protein>
<gene>
    <name evidence="1" type="ORF">HSR121_2137</name>
</gene>
<proteinExistence type="predicted"/>
<dbReference type="EMBL" id="CP064787">
    <property type="protein sequence ID" value="QSG06468.1"/>
    <property type="molecule type" value="Genomic_DNA"/>
</dbReference>
<dbReference type="AlphaFoldDB" id="A0A897N2L9"/>
<dbReference type="Proteomes" id="UP000663525">
    <property type="component" value="Chromosome"/>
</dbReference>
<dbReference type="RefSeq" id="WP_229112940.1">
    <property type="nucleotide sequence ID" value="NZ_CP064787.1"/>
</dbReference>
<evidence type="ECO:0000313" key="1">
    <source>
        <dbReference type="EMBL" id="QSG06468.1"/>
    </source>
</evidence>
<sequence>MTAVVPCPDPEDRPYNVTETAVLDQGQKLTAAFSPEGATTDARLPIVAMSKYPGATYEVRIDGETRYGPSQVPPTDIDDSTVTFIPAYQWNERVEAIVRNVDGGESRETTVQIIGWEEIER</sequence>
<evidence type="ECO:0000313" key="2">
    <source>
        <dbReference type="Proteomes" id="UP000663525"/>
    </source>
</evidence>
<name>A0A897N2L9_9EURY</name>
<accession>A0A897N2L9</accession>